<sequence length="128" mass="12858">MNAPTSFIVLADGHLLVPADQMTGLLRRVAAGWLQATDQGYEDHDPATVLSLATGLMEIADQIDAECIGLMPLSEDEDADADEGAGEGPGEEEAGGTGGAGHDAGAARTDGDGPEESADGGPDARPGD</sequence>
<comment type="caution">
    <text evidence="2">The sequence shown here is derived from an EMBL/GenBank/DDBJ whole genome shotgun (WGS) entry which is preliminary data.</text>
</comment>
<dbReference type="EMBL" id="JBHMCT010000020">
    <property type="protein sequence ID" value="MFB9558050.1"/>
    <property type="molecule type" value="Genomic_DNA"/>
</dbReference>
<dbReference type="Proteomes" id="UP001589716">
    <property type="component" value="Unassembled WGS sequence"/>
</dbReference>
<feature type="compositionally biased region" description="Acidic residues" evidence="1">
    <location>
        <begin position="74"/>
        <end position="94"/>
    </location>
</feature>
<evidence type="ECO:0000256" key="1">
    <source>
        <dbReference type="SAM" id="MobiDB-lite"/>
    </source>
</evidence>
<name>A0ABV5QX03_9ACTN</name>
<organism evidence="2 3">
    <name type="scientific">Streptomyces roseoviridis</name>
    <dbReference type="NCBI Taxonomy" id="67361"/>
    <lineage>
        <taxon>Bacteria</taxon>
        <taxon>Bacillati</taxon>
        <taxon>Actinomycetota</taxon>
        <taxon>Actinomycetes</taxon>
        <taxon>Kitasatosporales</taxon>
        <taxon>Streptomycetaceae</taxon>
        <taxon>Streptomyces</taxon>
    </lineage>
</organism>
<keyword evidence="3" id="KW-1185">Reference proteome</keyword>
<evidence type="ECO:0000313" key="3">
    <source>
        <dbReference type="Proteomes" id="UP001589716"/>
    </source>
</evidence>
<feature type="region of interest" description="Disordered" evidence="1">
    <location>
        <begin position="71"/>
        <end position="128"/>
    </location>
</feature>
<reference evidence="2 3" key="1">
    <citation type="submission" date="2024-09" db="EMBL/GenBank/DDBJ databases">
        <authorList>
            <person name="Sun Q."/>
            <person name="Mori K."/>
        </authorList>
    </citation>
    <scope>NUCLEOTIDE SEQUENCE [LARGE SCALE GENOMIC DNA]</scope>
    <source>
        <strain evidence="2 3">JCM 4414</strain>
    </source>
</reference>
<accession>A0ABV5QX03</accession>
<dbReference type="Pfam" id="PF19719">
    <property type="entry name" value="DUF6213"/>
    <property type="match status" value="1"/>
</dbReference>
<gene>
    <name evidence="2" type="ORF">ACFFTP_28180</name>
</gene>
<evidence type="ECO:0000313" key="2">
    <source>
        <dbReference type="EMBL" id="MFB9558050.1"/>
    </source>
</evidence>
<proteinExistence type="predicted"/>
<protein>
    <submittedName>
        <fullName evidence="2">DUF6213 family protein</fullName>
    </submittedName>
</protein>
<dbReference type="RefSeq" id="WP_345483918.1">
    <property type="nucleotide sequence ID" value="NZ_BAAAWU010000001.1"/>
</dbReference>
<dbReference type="InterPro" id="IPR046185">
    <property type="entry name" value="DUF6213"/>
</dbReference>